<dbReference type="GeneID" id="2876419"/>
<evidence type="ECO:0000259" key="7">
    <source>
        <dbReference type="Pfam" id="PF04116"/>
    </source>
</evidence>
<dbReference type="STRING" id="227321.Q5BFP0"/>
<dbReference type="VEuPathDB" id="FungiDB:AN0640"/>
<dbReference type="InParanoid" id="Q5BFP0"/>
<reference evidence="9" key="1">
    <citation type="journal article" date="2005" name="Nature">
        <title>Sequencing of Aspergillus nidulans and comparative analysis with A. fumigatus and A. oryzae.</title>
        <authorList>
            <person name="Galagan J.E."/>
            <person name="Calvo S.E."/>
            <person name="Cuomo C."/>
            <person name="Ma L.J."/>
            <person name="Wortman J.R."/>
            <person name="Batzoglou S."/>
            <person name="Lee S.I."/>
            <person name="Basturkmen M."/>
            <person name="Spevak C.C."/>
            <person name="Clutterbuck J."/>
            <person name="Kapitonov V."/>
            <person name="Jurka J."/>
            <person name="Scazzocchio C."/>
            <person name="Farman M."/>
            <person name="Butler J."/>
            <person name="Purcell S."/>
            <person name="Harris S."/>
            <person name="Braus G.H."/>
            <person name="Draht O."/>
            <person name="Busch S."/>
            <person name="D'Enfert C."/>
            <person name="Bouchier C."/>
            <person name="Goldman G.H."/>
            <person name="Bell-Pedersen D."/>
            <person name="Griffiths-Jones S."/>
            <person name="Doonan J.H."/>
            <person name="Yu J."/>
            <person name="Vienken K."/>
            <person name="Pain A."/>
            <person name="Freitag M."/>
            <person name="Selker E.U."/>
            <person name="Archer D.B."/>
            <person name="Penalva M.A."/>
            <person name="Oakley B.R."/>
            <person name="Momany M."/>
            <person name="Tanaka T."/>
            <person name="Kumagai T."/>
            <person name="Asai K."/>
            <person name="Machida M."/>
            <person name="Nierman W.C."/>
            <person name="Denning D.W."/>
            <person name="Caddick M."/>
            <person name="Hynes M."/>
            <person name="Paoletti M."/>
            <person name="Fischer R."/>
            <person name="Miller B."/>
            <person name="Dyer P."/>
            <person name="Sachs M.S."/>
            <person name="Osmani S.A."/>
            <person name="Birren B.W."/>
        </authorList>
    </citation>
    <scope>NUCLEOTIDE SEQUENCE [LARGE SCALE GENOMIC DNA]</scope>
    <source>
        <strain evidence="9">FGSC A4 / ATCC 38163 / CBS 112.46 / NRRL 194 / M139</strain>
    </source>
</reference>
<protein>
    <submittedName>
        <fullName evidence="8">Sphinganine hydroxylase BasA (Eurofung)</fullName>
    </submittedName>
</protein>
<evidence type="ECO:0000256" key="4">
    <source>
        <dbReference type="ARBA" id="ARBA00023136"/>
    </source>
</evidence>
<feature type="domain" description="Fatty acid hydroxylase" evidence="7">
    <location>
        <begin position="207"/>
        <end position="341"/>
    </location>
</feature>
<dbReference type="GO" id="GO:0005789">
    <property type="term" value="C:endoplasmic reticulum membrane"/>
    <property type="evidence" value="ECO:0000318"/>
    <property type="project" value="GO_Central"/>
</dbReference>
<accession>Q5BFP0</accession>
<dbReference type="Proteomes" id="UP000000560">
    <property type="component" value="Chromosome VIII"/>
</dbReference>
<dbReference type="GO" id="GO:0042284">
    <property type="term" value="F:sphingolipid delta-4 desaturase activity"/>
    <property type="evidence" value="ECO:0000318"/>
    <property type="project" value="GO_Central"/>
</dbReference>
<dbReference type="OrthoDB" id="408954at2759"/>
<keyword evidence="9" id="KW-1185">Reference proteome</keyword>
<dbReference type="AlphaFoldDB" id="Q5BFP0"/>
<dbReference type="InterPro" id="IPR050307">
    <property type="entry name" value="Sterol_Desaturase_Related"/>
</dbReference>
<dbReference type="EMBL" id="BN001308">
    <property type="protein sequence ID" value="CBF89079.1"/>
    <property type="molecule type" value="Genomic_DNA"/>
</dbReference>
<dbReference type="KEGG" id="ani:ANIA_00640"/>
<reference evidence="9" key="2">
    <citation type="journal article" date="2009" name="Fungal Genet. Biol.">
        <title>The 2008 update of the Aspergillus nidulans genome annotation: a community effort.</title>
        <authorList>
            <person name="Wortman J.R."/>
            <person name="Gilsenan J.M."/>
            <person name="Joardar V."/>
            <person name="Deegan J."/>
            <person name="Clutterbuck J."/>
            <person name="Andersen M.R."/>
            <person name="Archer D."/>
            <person name="Bencina M."/>
            <person name="Braus G."/>
            <person name="Coutinho P."/>
            <person name="von Dohren H."/>
            <person name="Doonan J."/>
            <person name="Driessen A.J."/>
            <person name="Durek P."/>
            <person name="Espeso E."/>
            <person name="Fekete E."/>
            <person name="Flipphi M."/>
            <person name="Estrada C.G."/>
            <person name="Geysens S."/>
            <person name="Goldman G."/>
            <person name="de Groot P.W."/>
            <person name="Hansen K."/>
            <person name="Harris S.D."/>
            <person name="Heinekamp T."/>
            <person name="Helmstaedt K."/>
            <person name="Henrissat B."/>
            <person name="Hofmann G."/>
            <person name="Homan T."/>
            <person name="Horio T."/>
            <person name="Horiuchi H."/>
            <person name="James S."/>
            <person name="Jones M."/>
            <person name="Karaffa L."/>
            <person name="Karanyi Z."/>
            <person name="Kato M."/>
            <person name="Keller N."/>
            <person name="Kelly D.E."/>
            <person name="Kiel J.A."/>
            <person name="Kim J.M."/>
            <person name="van der Klei I.J."/>
            <person name="Klis F.M."/>
            <person name="Kovalchuk A."/>
            <person name="Krasevec N."/>
            <person name="Kubicek C.P."/>
            <person name="Liu B."/>
            <person name="Maccabe A."/>
            <person name="Meyer V."/>
            <person name="Mirabito P."/>
            <person name="Miskei M."/>
            <person name="Mos M."/>
            <person name="Mullins J."/>
            <person name="Nelson D.R."/>
            <person name="Nielsen J."/>
            <person name="Oakley B.R."/>
            <person name="Osmani S.A."/>
            <person name="Pakula T."/>
            <person name="Paszewski A."/>
            <person name="Paulsen I."/>
            <person name="Pilsyk S."/>
            <person name="Pocsi I."/>
            <person name="Punt P.J."/>
            <person name="Ram A.F."/>
            <person name="Ren Q."/>
            <person name="Robellet X."/>
            <person name="Robson G."/>
            <person name="Seiboth B."/>
            <person name="van Solingen P."/>
            <person name="Specht T."/>
            <person name="Sun J."/>
            <person name="Taheri-Talesh N."/>
            <person name="Takeshita N."/>
            <person name="Ussery D."/>
            <person name="vanKuyk P.A."/>
            <person name="Visser H."/>
            <person name="van de Vondervoort P.J."/>
            <person name="de Vries R.P."/>
            <person name="Walton J."/>
            <person name="Xiang X."/>
            <person name="Xiong Y."/>
            <person name="Zeng A.P."/>
            <person name="Brandt B.W."/>
            <person name="Cornell M.J."/>
            <person name="van den Hondel C.A."/>
            <person name="Visser J."/>
            <person name="Oliver S.G."/>
            <person name="Turner G."/>
        </authorList>
    </citation>
    <scope>GENOME REANNOTATION</scope>
    <source>
        <strain evidence="9">FGSC A4 / ATCC 38163 / CBS 112.46 / NRRL 194 / M139</strain>
    </source>
</reference>
<feature type="transmembrane region" description="Helical" evidence="6">
    <location>
        <begin position="33"/>
        <end position="53"/>
    </location>
</feature>
<dbReference type="RefSeq" id="XP_658244.1">
    <property type="nucleotide sequence ID" value="XM_653152.2"/>
</dbReference>
<comment type="subcellular location">
    <subcellularLocation>
        <location evidence="1">Membrane</location>
    </subcellularLocation>
</comment>
<evidence type="ECO:0000256" key="6">
    <source>
        <dbReference type="SAM" id="Phobius"/>
    </source>
</evidence>
<dbReference type="HOGENOM" id="CLU_043293_0_1_1"/>
<evidence type="ECO:0000256" key="1">
    <source>
        <dbReference type="ARBA" id="ARBA00004370"/>
    </source>
</evidence>
<keyword evidence="2 6" id="KW-0812">Transmembrane</keyword>
<dbReference type="GO" id="GO:0030448">
    <property type="term" value="P:hyphal growth"/>
    <property type="evidence" value="ECO:0000315"/>
    <property type="project" value="AspGD"/>
</dbReference>
<dbReference type="GO" id="GO:0030437">
    <property type="term" value="P:ascospore formation"/>
    <property type="evidence" value="ECO:0000315"/>
    <property type="project" value="AspGD"/>
</dbReference>
<keyword evidence="3 6" id="KW-1133">Transmembrane helix</keyword>
<dbReference type="FunCoup" id="Q5BFP0">
    <property type="interactions" value="93"/>
</dbReference>
<feature type="region of interest" description="Disordered" evidence="5">
    <location>
        <begin position="360"/>
        <end position="430"/>
    </location>
</feature>
<dbReference type="InterPro" id="IPR006694">
    <property type="entry name" value="Fatty_acid_hydroxylase"/>
</dbReference>
<dbReference type="OMA" id="FFIFWDR"/>
<proteinExistence type="predicted"/>
<dbReference type="GO" id="GO:0102772">
    <property type="term" value="F:sphingolipid C4-monooxygenase activity"/>
    <property type="evidence" value="ECO:0000318"/>
    <property type="project" value="GO_Central"/>
</dbReference>
<evidence type="ECO:0000256" key="3">
    <source>
        <dbReference type="ARBA" id="ARBA00022989"/>
    </source>
</evidence>
<organism evidence="8 9">
    <name type="scientific">Emericella nidulans (strain FGSC A4 / ATCC 38163 / CBS 112.46 / NRRL 194 / M139)</name>
    <name type="common">Aspergillus nidulans</name>
    <dbReference type="NCBI Taxonomy" id="227321"/>
    <lineage>
        <taxon>Eukaryota</taxon>
        <taxon>Fungi</taxon>
        <taxon>Dikarya</taxon>
        <taxon>Ascomycota</taxon>
        <taxon>Pezizomycotina</taxon>
        <taxon>Eurotiomycetes</taxon>
        <taxon>Eurotiomycetidae</taxon>
        <taxon>Eurotiales</taxon>
        <taxon>Aspergillaceae</taxon>
        <taxon>Aspergillus</taxon>
        <taxon>Aspergillus subgen. Nidulantes</taxon>
    </lineage>
</organism>
<evidence type="ECO:0000313" key="9">
    <source>
        <dbReference type="Proteomes" id="UP000000560"/>
    </source>
</evidence>
<keyword evidence="4 6" id="KW-0472">Membrane</keyword>
<dbReference type="GO" id="GO:0005506">
    <property type="term" value="F:iron ion binding"/>
    <property type="evidence" value="ECO:0007669"/>
    <property type="project" value="InterPro"/>
</dbReference>
<sequence length="430" mass="48864">MATNTTLLYDLPPLPAYQLTPRPSLVDGIPDNILALILPVVAYWAVSMFFHVIDVYDLFPQYRLHTPAEVLTRNRASRWDVVRDVVLQQVVQTLAGLILAYFDEQEYIGREEYDVAVWARRIRFVQRGLPYLLALFGLDASGVAANFSRNGHKMLAGAVAGGYYPGATQSIVSSGGIETVVPAFTNWEMSLAAFIYWYFIPALQFTWGICVVDTWQYFLHRAMHLNRWLYVHFHSRHHRLYVPYAYGALYNHPVEGLLLDTVGAGIGFLTSGMTHRQSMWFFTFSTIKTVDDHCGYAFPWDPLQHATTNNAAYHDIHHQSWGIKTNFSQPFFTFWDRLFNTQWKGEVKLRYERSREAAEKKLSEGGMQQDSDMENSSSDFAQPNGEAAVVSPEEPSDRDARTRLRKKTASFSPSVDSLKGVNHGVPSSVL</sequence>
<feature type="compositionally biased region" description="Polar residues" evidence="5">
    <location>
        <begin position="366"/>
        <end position="381"/>
    </location>
</feature>
<dbReference type="PANTHER" id="PTHR11863">
    <property type="entry name" value="STEROL DESATURASE"/>
    <property type="match status" value="1"/>
</dbReference>
<evidence type="ECO:0000313" key="8">
    <source>
        <dbReference type="EMBL" id="CBF89079.1"/>
    </source>
</evidence>
<dbReference type="Pfam" id="PF04116">
    <property type="entry name" value="FA_hydroxylase"/>
    <property type="match status" value="1"/>
</dbReference>
<name>Q5BFP0_EMENI</name>
<accession>C8VS14</accession>
<dbReference type="eggNOG" id="KOG0874">
    <property type="taxonomic scope" value="Eukaryota"/>
</dbReference>
<dbReference type="GO" id="GO:0030148">
    <property type="term" value="P:sphingolipid biosynthetic process"/>
    <property type="evidence" value="ECO:0000315"/>
    <property type="project" value="AspGD"/>
</dbReference>
<evidence type="ECO:0000256" key="5">
    <source>
        <dbReference type="SAM" id="MobiDB-lite"/>
    </source>
</evidence>
<feature type="transmembrane region" description="Helical" evidence="6">
    <location>
        <begin position="195"/>
        <end position="219"/>
    </location>
</feature>
<evidence type="ECO:0000256" key="2">
    <source>
        <dbReference type="ARBA" id="ARBA00022692"/>
    </source>
</evidence>
<gene>
    <name evidence="8" type="ORF">ANIA_00640</name>
</gene>